<keyword evidence="1" id="KW-0812">Transmembrane</keyword>
<evidence type="ECO:0000313" key="2">
    <source>
        <dbReference type="EMBL" id="MDQ0216273.1"/>
    </source>
</evidence>
<keyword evidence="1" id="KW-1133">Transmembrane helix</keyword>
<evidence type="ECO:0000313" key="3">
    <source>
        <dbReference type="Proteomes" id="UP001237207"/>
    </source>
</evidence>
<dbReference type="InterPro" id="IPR036514">
    <property type="entry name" value="SGNH_hydro_sf"/>
</dbReference>
<dbReference type="Proteomes" id="UP001237207">
    <property type="component" value="Unassembled WGS sequence"/>
</dbReference>
<feature type="transmembrane region" description="Helical" evidence="1">
    <location>
        <begin position="6"/>
        <end position="24"/>
    </location>
</feature>
<sequence length="250" mass="28608">MRTVMTTIFVLSTIILLIVGNIYWKEKTTVSSSGKDSVQTLSNSTNLTSLTKNWPKEAQKTFSSALASGKTYKIAIVGSNVVGKDENGWSVKVKKELEEAFEGTIDVSIHSFDLTSLQFIQDHAYEKIVEEKPDLVLFEPFTLKDTGLIRMEDHHENIRIFMEALKKGNKHVVLILQPANPIYNATYYPGNVRDLMQFAKEEKFPYLDHWGKWPDGQSEDIKDYVTEDNLPNEKGHKLWADYLVHYFIAK</sequence>
<reference evidence="2" key="1">
    <citation type="submission" date="2023-07" db="EMBL/GenBank/DDBJ databases">
        <title>Genomic Encyclopedia of Type Strains, Phase IV (KMG-IV): sequencing the most valuable type-strain genomes for metagenomic binning, comparative biology and taxonomic classification.</title>
        <authorList>
            <person name="Goeker M."/>
        </authorList>
    </citation>
    <scope>NUCLEOTIDE SEQUENCE</scope>
    <source>
        <strain evidence="2">DSM 23947</strain>
    </source>
</reference>
<evidence type="ECO:0000256" key="1">
    <source>
        <dbReference type="SAM" id="Phobius"/>
    </source>
</evidence>
<dbReference type="Gene3D" id="3.40.50.1110">
    <property type="entry name" value="SGNH hydrolase"/>
    <property type="match status" value="1"/>
</dbReference>
<gene>
    <name evidence="2" type="ORF">J2S13_002714</name>
</gene>
<dbReference type="AlphaFoldDB" id="A0AAJ1WK92"/>
<organism evidence="2 3">
    <name type="scientific">Oikeobacillus pervagus</name>
    <dbReference type="NCBI Taxonomy" id="1325931"/>
    <lineage>
        <taxon>Bacteria</taxon>
        <taxon>Bacillati</taxon>
        <taxon>Bacillota</taxon>
        <taxon>Bacilli</taxon>
        <taxon>Bacillales</taxon>
        <taxon>Bacillaceae</taxon>
        <taxon>Oikeobacillus</taxon>
    </lineage>
</organism>
<keyword evidence="1" id="KW-0472">Membrane</keyword>
<protein>
    <recommendedName>
        <fullName evidence="4">SGNH/GDSL hydrolase family protein</fullName>
    </recommendedName>
</protein>
<comment type="caution">
    <text evidence="2">The sequence shown here is derived from an EMBL/GenBank/DDBJ whole genome shotgun (WGS) entry which is preliminary data.</text>
</comment>
<dbReference type="EMBL" id="JAUSUC010000042">
    <property type="protein sequence ID" value="MDQ0216273.1"/>
    <property type="molecule type" value="Genomic_DNA"/>
</dbReference>
<evidence type="ECO:0008006" key="4">
    <source>
        <dbReference type="Google" id="ProtNLM"/>
    </source>
</evidence>
<dbReference type="CDD" id="cd00229">
    <property type="entry name" value="SGNH_hydrolase"/>
    <property type="match status" value="1"/>
</dbReference>
<keyword evidence="3" id="KW-1185">Reference proteome</keyword>
<dbReference type="SUPFAM" id="SSF52266">
    <property type="entry name" value="SGNH hydrolase"/>
    <property type="match status" value="1"/>
</dbReference>
<name>A0AAJ1WK92_9BACI</name>
<dbReference type="RefSeq" id="WP_307258278.1">
    <property type="nucleotide sequence ID" value="NZ_JAUSUC010000042.1"/>
</dbReference>
<proteinExistence type="predicted"/>
<accession>A0AAJ1WK92</accession>